<evidence type="ECO:0000256" key="1">
    <source>
        <dbReference type="SAM" id="MobiDB-lite"/>
    </source>
</evidence>
<evidence type="ECO:0000313" key="2">
    <source>
        <dbReference type="EMBL" id="OWZ09098.1"/>
    </source>
</evidence>
<accession>A0A225VW16</accession>
<dbReference type="AlphaFoldDB" id="A0A225VW16"/>
<sequence length="267" mass="30347">MELRGDDAHAPDTSTGRRMQRRLSRGPGVPWRSSDTEVGDSITPHSGIKEDDSKDTEEVHSDGEDHESQRSADMSDGVSHGRHAVGNVDGVAVVPPEEWHDSWQARQTYLVYYCARTMPILPVKETMLRSEHNRRLQRTKKRSSEIVQDGCDPYQRTYICTHEWLKQKSRSDGSRPRQYIRLTSCPFRFITYPASCGVKNPLIKARAEGMLSVGAQRSSIYDYLHSHDQNDIQSDVDNMVLKHASSVPTIRKQGHGTRSRCICRLRS</sequence>
<evidence type="ECO:0000313" key="3">
    <source>
        <dbReference type="Proteomes" id="UP000198211"/>
    </source>
</evidence>
<dbReference type="EMBL" id="NBNE01002912">
    <property type="protein sequence ID" value="OWZ09098.1"/>
    <property type="molecule type" value="Genomic_DNA"/>
</dbReference>
<dbReference type="OrthoDB" id="129084at2759"/>
<keyword evidence="3" id="KW-1185">Reference proteome</keyword>
<feature type="compositionally biased region" description="Basic and acidic residues" evidence="1">
    <location>
        <begin position="1"/>
        <end position="10"/>
    </location>
</feature>
<protein>
    <submittedName>
        <fullName evidence="2">Uncharacterized protein</fullName>
    </submittedName>
</protein>
<reference evidence="3" key="1">
    <citation type="submission" date="2017-03" db="EMBL/GenBank/DDBJ databases">
        <title>Phytopthora megakarya and P. palmivora, two closely related causual agents of cacao black pod achieved similar genome size and gene model numbers by different mechanisms.</title>
        <authorList>
            <person name="Ali S."/>
            <person name="Shao J."/>
            <person name="Larry D.J."/>
            <person name="Kronmiller B."/>
            <person name="Shen D."/>
            <person name="Strem M.D."/>
            <person name="Melnick R.L."/>
            <person name="Guiltinan M.J."/>
            <person name="Tyler B.M."/>
            <person name="Meinhardt L.W."/>
            <person name="Bailey B.A."/>
        </authorList>
    </citation>
    <scope>NUCLEOTIDE SEQUENCE [LARGE SCALE GENOMIC DNA]</scope>
    <source>
        <strain evidence="3">zdho120</strain>
    </source>
</reference>
<feature type="compositionally biased region" description="Basic and acidic residues" evidence="1">
    <location>
        <begin position="47"/>
        <end position="70"/>
    </location>
</feature>
<dbReference type="Proteomes" id="UP000198211">
    <property type="component" value="Unassembled WGS sequence"/>
</dbReference>
<feature type="region of interest" description="Disordered" evidence="1">
    <location>
        <begin position="1"/>
        <end position="83"/>
    </location>
</feature>
<organism evidence="2 3">
    <name type="scientific">Phytophthora megakarya</name>
    <dbReference type="NCBI Taxonomy" id="4795"/>
    <lineage>
        <taxon>Eukaryota</taxon>
        <taxon>Sar</taxon>
        <taxon>Stramenopiles</taxon>
        <taxon>Oomycota</taxon>
        <taxon>Peronosporomycetes</taxon>
        <taxon>Peronosporales</taxon>
        <taxon>Peronosporaceae</taxon>
        <taxon>Phytophthora</taxon>
    </lineage>
</organism>
<comment type="caution">
    <text evidence="2">The sequence shown here is derived from an EMBL/GenBank/DDBJ whole genome shotgun (WGS) entry which is preliminary data.</text>
</comment>
<gene>
    <name evidence="2" type="ORF">PHMEG_00018248</name>
</gene>
<proteinExistence type="predicted"/>
<name>A0A225VW16_9STRA</name>